<feature type="region of interest" description="Disordered" evidence="1">
    <location>
        <begin position="391"/>
        <end position="414"/>
    </location>
</feature>
<gene>
    <name evidence="4" type="ORF">ACFSSA_13695</name>
</gene>
<feature type="chain" id="PRO_5045143847" evidence="2">
    <location>
        <begin position="20"/>
        <end position="524"/>
    </location>
</feature>
<evidence type="ECO:0000259" key="3">
    <source>
        <dbReference type="Pfam" id="PF00884"/>
    </source>
</evidence>
<accession>A0ABW5DCS6</accession>
<keyword evidence="2" id="KW-0732">Signal</keyword>
<evidence type="ECO:0000256" key="1">
    <source>
        <dbReference type="SAM" id="MobiDB-lite"/>
    </source>
</evidence>
<feature type="signal peptide" evidence="2">
    <location>
        <begin position="1"/>
        <end position="19"/>
    </location>
</feature>
<feature type="compositionally biased region" description="Polar residues" evidence="1">
    <location>
        <begin position="394"/>
        <end position="408"/>
    </location>
</feature>
<dbReference type="Pfam" id="PF00884">
    <property type="entry name" value="Sulfatase"/>
    <property type="match status" value="1"/>
</dbReference>
<sequence length="524" mass="58852">MKNLLLIALPLAMAGALFAAPETNQKRPNILFALADDWSFGHAGAYGCEWIKTPNFDKIAKDGMLFTRAYTPTAKCGPSRSCIITGRNPWQLKAAANHWAYFPTEFKSFSEALSENGYFAGMTGKGWAPGVAKDEQGKLRNLVGTVFSDKTLEPPTNQISDVDYTENFKEFLNAAGGEKPWVFWFGSTEPHRAYEYGTGVSKGGKKLADLPHVPPYWPDNEAVRNDMLDYAYEVEHFDKHLGNMLAELERRGELENTLIVVTSDNGMPFPRVKGYAYENSNHLPMAIMWKGTIVPDRVIEDYVSFIDLAPTFIEVAGLTAEQSGMHPFTGRSLTEFFKTEKSGKVVEERDHVLIGRERNDVGRPEDHGYPIRGIVKNDLLYINNVEPDRWPGGNPQTGYLDTDGSPTKTEVLKSRHDPDTKKFWDLCFGKRGAEEFYDLSKDTWCMNNLAKNPDKASAYAGLKKQLQEELEKQGDPRSSGNGPVFNTYPSANPVERDFYKRAMSGEKVKADWVNESDFEPDFPN</sequence>
<evidence type="ECO:0000313" key="4">
    <source>
        <dbReference type="EMBL" id="MFD2257729.1"/>
    </source>
</evidence>
<evidence type="ECO:0000313" key="5">
    <source>
        <dbReference type="Proteomes" id="UP001597375"/>
    </source>
</evidence>
<protein>
    <submittedName>
        <fullName evidence="4">Sulfatase</fullName>
    </submittedName>
</protein>
<dbReference type="EMBL" id="JBHUIT010000031">
    <property type="protein sequence ID" value="MFD2257729.1"/>
    <property type="molecule type" value="Genomic_DNA"/>
</dbReference>
<comment type="caution">
    <text evidence="4">The sequence shown here is derived from an EMBL/GenBank/DDBJ whole genome shotgun (WGS) entry which is preliminary data.</text>
</comment>
<dbReference type="InterPro" id="IPR017850">
    <property type="entry name" value="Alkaline_phosphatase_core_sf"/>
</dbReference>
<name>A0ABW5DCS6_9BACT</name>
<organism evidence="4 5">
    <name type="scientific">Luteolibacter algae</name>
    <dbReference type="NCBI Taxonomy" id="454151"/>
    <lineage>
        <taxon>Bacteria</taxon>
        <taxon>Pseudomonadati</taxon>
        <taxon>Verrucomicrobiota</taxon>
        <taxon>Verrucomicrobiia</taxon>
        <taxon>Verrucomicrobiales</taxon>
        <taxon>Verrucomicrobiaceae</taxon>
        <taxon>Luteolibacter</taxon>
    </lineage>
</organism>
<proteinExistence type="predicted"/>
<evidence type="ECO:0000256" key="2">
    <source>
        <dbReference type="SAM" id="SignalP"/>
    </source>
</evidence>
<dbReference type="InterPro" id="IPR052701">
    <property type="entry name" value="GAG_Ulvan_Degrading_Sulfatases"/>
</dbReference>
<dbReference type="SUPFAM" id="SSF53649">
    <property type="entry name" value="Alkaline phosphatase-like"/>
    <property type="match status" value="1"/>
</dbReference>
<dbReference type="InterPro" id="IPR000917">
    <property type="entry name" value="Sulfatase_N"/>
</dbReference>
<feature type="domain" description="Sulfatase N-terminal" evidence="3">
    <location>
        <begin position="28"/>
        <end position="317"/>
    </location>
</feature>
<dbReference type="Gene3D" id="3.40.720.10">
    <property type="entry name" value="Alkaline Phosphatase, subunit A"/>
    <property type="match status" value="1"/>
</dbReference>
<dbReference type="CDD" id="cd16027">
    <property type="entry name" value="SGSH"/>
    <property type="match status" value="1"/>
</dbReference>
<dbReference type="RefSeq" id="WP_386821076.1">
    <property type="nucleotide sequence ID" value="NZ_JBHUIT010000031.1"/>
</dbReference>
<reference evidence="5" key="1">
    <citation type="journal article" date="2019" name="Int. J. Syst. Evol. Microbiol.">
        <title>The Global Catalogue of Microorganisms (GCM) 10K type strain sequencing project: providing services to taxonomists for standard genome sequencing and annotation.</title>
        <authorList>
            <consortium name="The Broad Institute Genomics Platform"/>
            <consortium name="The Broad Institute Genome Sequencing Center for Infectious Disease"/>
            <person name="Wu L."/>
            <person name="Ma J."/>
        </authorList>
    </citation>
    <scope>NUCLEOTIDE SEQUENCE [LARGE SCALE GENOMIC DNA]</scope>
    <source>
        <strain evidence="5">CGMCC 4.7106</strain>
    </source>
</reference>
<dbReference type="PANTHER" id="PTHR43751:SF1">
    <property type="entry name" value="SULFATASE ATSG-RELATED"/>
    <property type="match status" value="1"/>
</dbReference>
<feature type="region of interest" description="Disordered" evidence="1">
    <location>
        <begin position="469"/>
        <end position="490"/>
    </location>
</feature>
<dbReference type="Proteomes" id="UP001597375">
    <property type="component" value="Unassembled WGS sequence"/>
</dbReference>
<dbReference type="PANTHER" id="PTHR43751">
    <property type="entry name" value="SULFATASE"/>
    <property type="match status" value="1"/>
</dbReference>
<keyword evidence="5" id="KW-1185">Reference proteome</keyword>